<sequence>MIRAGQSWHRSSYSGDTHGQCVECRMTRNSWVAVRDSKAPARGTLAVPPAAWTALLRTLRDG</sequence>
<proteinExistence type="predicted"/>
<evidence type="ECO:0000259" key="1">
    <source>
        <dbReference type="Pfam" id="PF04149"/>
    </source>
</evidence>
<dbReference type="AlphaFoldDB" id="A0A919B106"/>
<reference evidence="2" key="1">
    <citation type="journal article" date="2014" name="Int. J. Syst. Evol. Microbiol.">
        <title>Complete genome sequence of Corynebacterium casei LMG S-19264T (=DSM 44701T), isolated from a smear-ripened cheese.</title>
        <authorList>
            <consortium name="US DOE Joint Genome Institute (JGI-PGF)"/>
            <person name="Walter F."/>
            <person name="Albersmeier A."/>
            <person name="Kalinowski J."/>
            <person name="Ruckert C."/>
        </authorList>
    </citation>
    <scope>NUCLEOTIDE SEQUENCE</scope>
    <source>
        <strain evidence="2">JCM 4059</strain>
    </source>
</reference>
<dbReference type="RefSeq" id="WP_190128870.1">
    <property type="nucleotide sequence ID" value="NZ_BNBD01000002.1"/>
</dbReference>
<dbReference type="Pfam" id="PF04149">
    <property type="entry name" value="DUF397"/>
    <property type="match status" value="1"/>
</dbReference>
<protein>
    <recommendedName>
        <fullName evidence="1">DUF397 domain-containing protein</fullName>
    </recommendedName>
</protein>
<feature type="domain" description="DUF397" evidence="1">
    <location>
        <begin position="7"/>
        <end position="60"/>
    </location>
</feature>
<accession>A0A919B106</accession>
<dbReference type="EMBL" id="BNBD01000002">
    <property type="protein sequence ID" value="GHF36726.1"/>
    <property type="molecule type" value="Genomic_DNA"/>
</dbReference>
<comment type="caution">
    <text evidence="2">The sequence shown here is derived from an EMBL/GenBank/DDBJ whole genome shotgun (WGS) entry which is preliminary data.</text>
</comment>
<evidence type="ECO:0000313" key="2">
    <source>
        <dbReference type="EMBL" id="GHF36726.1"/>
    </source>
</evidence>
<organism evidence="2 3">
    <name type="scientific">Streptomyces mashuensis</name>
    <dbReference type="NCBI Taxonomy" id="33904"/>
    <lineage>
        <taxon>Bacteria</taxon>
        <taxon>Bacillati</taxon>
        <taxon>Actinomycetota</taxon>
        <taxon>Actinomycetes</taxon>
        <taxon>Kitasatosporales</taxon>
        <taxon>Streptomycetaceae</taxon>
        <taxon>Streptomyces</taxon>
    </lineage>
</organism>
<name>A0A919B106_9ACTN</name>
<dbReference type="InterPro" id="IPR007278">
    <property type="entry name" value="DUF397"/>
</dbReference>
<evidence type="ECO:0000313" key="3">
    <source>
        <dbReference type="Proteomes" id="UP000638313"/>
    </source>
</evidence>
<dbReference type="Proteomes" id="UP000638313">
    <property type="component" value="Unassembled WGS sequence"/>
</dbReference>
<keyword evidence="3" id="KW-1185">Reference proteome</keyword>
<reference evidence="2" key="2">
    <citation type="submission" date="2020-09" db="EMBL/GenBank/DDBJ databases">
        <authorList>
            <person name="Sun Q."/>
            <person name="Ohkuma M."/>
        </authorList>
    </citation>
    <scope>NUCLEOTIDE SEQUENCE</scope>
    <source>
        <strain evidence="2">JCM 4059</strain>
    </source>
</reference>
<gene>
    <name evidence="2" type="ORF">GCM10010218_17840</name>
</gene>